<dbReference type="AlphaFoldDB" id="A0A183J5W9"/>
<protein>
    <submittedName>
        <fullName evidence="3">Ferredoxin</fullName>
    </submittedName>
</protein>
<sequence length="60" mass="6553">MDRIVSSCQGDECIGVEHVETRRLLFADDRVSLACSETDLQCSLERFAAECDVTGMGVNA</sequence>
<dbReference type="EMBL" id="UZAM01015360">
    <property type="protein sequence ID" value="VDP38600.1"/>
    <property type="molecule type" value="Genomic_DNA"/>
</dbReference>
<evidence type="ECO:0000313" key="2">
    <source>
        <dbReference type="Proteomes" id="UP000270296"/>
    </source>
</evidence>
<accession>A0A183J5W9</accession>
<reference evidence="1 2" key="2">
    <citation type="submission" date="2018-11" db="EMBL/GenBank/DDBJ databases">
        <authorList>
            <consortium name="Pathogen Informatics"/>
        </authorList>
    </citation>
    <scope>NUCLEOTIDE SEQUENCE [LARGE SCALE GENOMIC DNA]</scope>
</reference>
<organism evidence="3">
    <name type="scientific">Soboliphyme baturini</name>
    <dbReference type="NCBI Taxonomy" id="241478"/>
    <lineage>
        <taxon>Eukaryota</taxon>
        <taxon>Metazoa</taxon>
        <taxon>Ecdysozoa</taxon>
        <taxon>Nematoda</taxon>
        <taxon>Enoplea</taxon>
        <taxon>Dorylaimia</taxon>
        <taxon>Dioctophymatida</taxon>
        <taxon>Dioctophymatoidea</taxon>
        <taxon>Soboliphymatidae</taxon>
        <taxon>Soboliphyme</taxon>
    </lineage>
</organism>
<keyword evidence="2" id="KW-1185">Reference proteome</keyword>
<gene>
    <name evidence="1" type="ORF">SBAD_LOCUS11267</name>
</gene>
<proteinExistence type="predicted"/>
<evidence type="ECO:0000313" key="3">
    <source>
        <dbReference type="WBParaSite" id="SBAD_0001165101-mRNA-1"/>
    </source>
</evidence>
<name>A0A183J5W9_9BILA</name>
<reference evidence="3" key="1">
    <citation type="submission" date="2016-06" db="UniProtKB">
        <authorList>
            <consortium name="WormBaseParasite"/>
        </authorList>
    </citation>
    <scope>IDENTIFICATION</scope>
</reference>
<dbReference type="WBParaSite" id="SBAD_0001165101-mRNA-1">
    <property type="protein sequence ID" value="SBAD_0001165101-mRNA-1"/>
    <property type="gene ID" value="SBAD_0001165101"/>
</dbReference>
<dbReference type="Proteomes" id="UP000270296">
    <property type="component" value="Unassembled WGS sequence"/>
</dbReference>
<evidence type="ECO:0000313" key="1">
    <source>
        <dbReference type="EMBL" id="VDP38600.1"/>
    </source>
</evidence>